<accession>A0A2V4E1K2</accession>
<comment type="caution">
    <text evidence="1">The sequence shown here is derived from an EMBL/GenBank/DDBJ whole genome shotgun (WGS) entry which is preliminary data.</text>
</comment>
<name>A0A2V4E1K2_9GAMM</name>
<dbReference type="EMBL" id="QGLP01000004">
    <property type="protein sequence ID" value="PXZ05709.1"/>
    <property type="molecule type" value="Genomic_DNA"/>
</dbReference>
<dbReference type="RefSeq" id="WP_110422822.1">
    <property type="nucleotide sequence ID" value="NZ_QGLP01000004.1"/>
</dbReference>
<evidence type="ECO:0000313" key="2">
    <source>
        <dbReference type="Proteomes" id="UP000247483"/>
    </source>
</evidence>
<dbReference type="AlphaFoldDB" id="A0A2V4E1K2"/>
<proteinExistence type="predicted"/>
<protein>
    <submittedName>
        <fullName evidence="1">Uncharacterized protein</fullName>
    </submittedName>
</protein>
<organism evidence="1 2">
    <name type="scientific">Gilliamella apicola</name>
    <dbReference type="NCBI Taxonomy" id="1196095"/>
    <lineage>
        <taxon>Bacteria</taxon>
        <taxon>Pseudomonadati</taxon>
        <taxon>Pseudomonadota</taxon>
        <taxon>Gammaproteobacteria</taxon>
        <taxon>Orbales</taxon>
        <taxon>Orbaceae</taxon>
        <taxon>Gilliamella</taxon>
    </lineage>
</organism>
<sequence>MANDVLSPLAPITKLVGSDLTYHNGQKRHKLLNAGSEIIALQVFLAMQHFIEVITLQIATAVIGHIPTTICWSDIDSFR</sequence>
<evidence type="ECO:0000313" key="1">
    <source>
        <dbReference type="EMBL" id="PXZ05709.1"/>
    </source>
</evidence>
<reference evidence="1 2" key="1">
    <citation type="submission" date="2018-05" db="EMBL/GenBank/DDBJ databases">
        <title>Reference genomes for bee gut microbiota database.</title>
        <authorList>
            <person name="Ellegaard K.M."/>
        </authorList>
    </citation>
    <scope>NUCLEOTIDE SEQUENCE [LARGE SCALE GENOMIC DNA]</scope>
    <source>
        <strain evidence="1 2">ESL0177</strain>
    </source>
</reference>
<dbReference type="Proteomes" id="UP000247483">
    <property type="component" value="Unassembled WGS sequence"/>
</dbReference>
<gene>
    <name evidence="1" type="ORF">DKK79_03255</name>
</gene>